<reference evidence="1" key="1">
    <citation type="submission" date="2020-11" db="EMBL/GenBank/DDBJ databases">
        <authorList>
            <person name="Kim M.K."/>
        </authorList>
    </citation>
    <scope>NUCLEOTIDE SEQUENCE</scope>
    <source>
        <strain evidence="1">BT350</strain>
    </source>
</reference>
<keyword evidence="2" id="KW-1185">Reference proteome</keyword>
<proteinExistence type="predicted"/>
<comment type="caution">
    <text evidence="1">The sequence shown here is derived from an EMBL/GenBank/DDBJ whole genome shotgun (WGS) entry which is preliminary data.</text>
</comment>
<dbReference type="EMBL" id="JADQDO010000016">
    <property type="protein sequence ID" value="MBF9235576.1"/>
    <property type="molecule type" value="Genomic_DNA"/>
</dbReference>
<protein>
    <submittedName>
        <fullName evidence="1">Uncharacterized protein</fullName>
    </submittedName>
</protein>
<accession>A0A931BQG0</accession>
<name>A0A931BQG0_9HYPH</name>
<organism evidence="1 2">
    <name type="scientific">Microvirga alba</name>
    <dbReference type="NCBI Taxonomy" id="2791025"/>
    <lineage>
        <taxon>Bacteria</taxon>
        <taxon>Pseudomonadati</taxon>
        <taxon>Pseudomonadota</taxon>
        <taxon>Alphaproteobacteria</taxon>
        <taxon>Hyphomicrobiales</taxon>
        <taxon>Methylobacteriaceae</taxon>
        <taxon>Microvirga</taxon>
    </lineage>
</organism>
<dbReference type="RefSeq" id="WP_196273570.1">
    <property type="nucleotide sequence ID" value="NZ_JADQDO010000016.1"/>
</dbReference>
<evidence type="ECO:0000313" key="1">
    <source>
        <dbReference type="EMBL" id="MBF9235576.1"/>
    </source>
</evidence>
<dbReference type="AlphaFoldDB" id="A0A931BQG0"/>
<evidence type="ECO:0000313" key="2">
    <source>
        <dbReference type="Proteomes" id="UP000599312"/>
    </source>
</evidence>
<dbReference type="Proteomes" id="UP000599312">
    <property type="component" value="Unassembled WGS sequence"/>
</dbReference>
<gene>
    <name evidence="1" type="ORF">I2H38_19625</name>
</gene>
<sequence length="129" mass="13819">MAAGIYDIIIEQGADWRLVMTWKDAEGAPVNLSGYTARMQVRETFASKSKLFELTTENGRITLAAADGVITLHLPAAVSAAAVINPAKLAWIDGKQAAQMVFDVEMIDAAGVVTRLIQGSVLFVPEVTK</sequence>